<dbReference type="AlphaFoldDB" id="A0A3L6PFP3"/>
<gene>
    <name evidence="1" type="ORF">C2845_PM10G12000</name>
</gene>
<dbReference type="EMBL" id="PQIB02000018">
    <property type="protein sequence ID" value="RLM55668.1"/>
    <property type="molecule type" value="Genomic_DNA"/>
</dbReference>
<sequence length="124" mass="14304">MPKQDKSFEEHWEYWRNRDVLRNVPDICETSAKTMSKNKRVETDKKSKKELTIPDRDALAKTFPFHEFMNEIEYEGLCEVDGLLPDKLAQNGTTLGDITTAMEKIEIEEVTSKLRVGEGGPQEK</sequence>
<name>A0A3L6PFP3_PANMI</name>
<proteinExistence type="predicted"/>
<dbReference type="Proteomes" id="UP000275267">
    <property type="component" value="Unassembled WGS sequence"/>
</dbReference>
<keyword evidence="2" id="KW-1185">Reference proteome</keyword>
<protein>
    <submittedName>
        <fullName evidence="1">Uncharacterized protein</fullName>
    </submittedName>
</protein>
<reference evidence="2" key="1">
    <citation type="journal article" date="2019" name="Nat. Commun.">
        <title>The genome of broomcorn millet.</title>
        <authorList>
            <person name="Zou C."/>
            <person name="Miki D."/>
            <person name="Li D."/>
            <person name="Tang Q."/>
            <person name="Xiao L."/>
            <person name="Rajput S."/>
            <person name="Deng P."/>
            <person name="Jia W."/>
            <person name="Huang R."/>
            <person name="Zhang M."/>
            <person name="Sun Y."/>
            <person name="Hu J."/>
            <person name="Fu X."/>
            <person name="Schnable P.S."/>
            <person name="Li F."/>
            <person name="Zhang H."/>
            <person name="Feng B."/>
            <person name="Zhu X."/>
            <person name="Liu R."/>
            <person name="Schnable J.C."/>
            <person name="Zhu J.-K."/>
            <person name="Zhang H."/>
        </authorList>
    </citation>
    <scope>NUCLEOTIDE SEQUENCE [LARGE SCALE GENOMIC DNA]</scope>
</reference>
<accession>A0A3L6PFP3</accession>
<dbReference type="OrthoDB" id="586655at2759"/>
<evidence type="ECO:0000313" key="1">
    <source>
        <dbReference type="EMBL" id="RLM55668.1"/>
    </source>
</evidence>
<evidence type="ECO:0000313" key="2">
    <source>
        <dbReference type="Proteomes" id="UP000275267"/>
    </source>
</evidence>
<comment type="caution">
    <text evidence="1">The sequence shown here is derived from an EMBL/GenBank/DDBJ whole genome shotgun (WGS) entry which is preliminary data.</text>
</comment>
<organism evidence="1 2">
    <name type="scientific">Panicum miliaceum</name>
    <name type="common">Proso millet</name>
    <name type="synonym">Broomcorn millet</name>
    <dbReference type="NCBI Taxonomy" id="4540"/>
    <lineage>
        <taxon>Eukaryota</taxon>
        <taxon>Viridiplantae</taxon>
        <taxon>Streptophyta</taxon>
        <taxon>Embryophyta</taxon>
        <taxon>Tracheophyta</taxon>
        <taxon>Spermatophyta</taxon>
        <taxon>Magnoliopsida</taxon>
        <taxon>Liliopsida</taxon>
        <taxon>Poales</taxon>
        <taxon>Poaceae</taxon>
        <taxon>PACMAD clade</taxon>
        <taxon>Panicoideae</taxon>
        <taxon>Panicodae</taxon>
        <taxon>Paniceae</taxon>
        <taxon>Panicinae</taxon>
        <taxon>Panicum</taxon>
        <taxon>Panicum sect. Panicum</taxon>
    </lineage>
</organism>